<keyword evidence="10" id="KW-1185">Reference proteome</keyword>
<dbReference type="Pfam" id="PF01594">
    <property type="entry name" value="AI-2E_transport"/>
    <property type="match status" value="1"/>
</dbReference>
<keyword evidence="4" id="KW-1003">Cell membrane</keyword>
<reference evidence="9 10" key="1">
    <citation type="submission" date="2017-02" db="EMBL/GenBank/DDBJ databases">
        <authorList>
            <person name="Peterson S.W."/>
        </authorList>
    </citation>
    <scope>NUCLEOTIDE SEQUENCE [LARGE SCALE GENOMIC DNA]</scope>
    <source>
        <strain evidence="9 10">VKM Ac-2059</strain>
    </source>
</reference>
<dbReference type="AlphaFoldDB" id="A0A1T5J7V2"/>
<dbReference type="RefSeq" id="WP_079727368.1">
    <property type="nucleotide sequence ID" value="NZ_FUZP01000001.1"/>
</dbReference>
<name>A0A1T5J7V2_9MICO</name>
<proteinExistence type="inferred from homology"/>
<evidence type="ECO:0000313" key="10">
    <source>
        <dbReference type="Proteomes" id="UP000190857"/>
    </source>
</evidence>
<evidence type="ECO:0000256" key="5">
    <source>
        <dbReference type="ARBA" id="ARBA00022692"/>
    </source>
</evidence>
<feature type="transmembrane region" description="Helical" evidence="8">
    <location>
        <begin position="321"/>
        <end position="339"/>
    </location>
</feature>
<dbReference type="PANTHER" id="PTHR21716:SF53">
    <property type="entry name" value="PERMEASE PERM-RELATED"/>
    <property type="match status" value="1"/>
</dbReference>
<comment type="similarity">
    <text evidence="2">Belongs to the autoinducer-2 exporter (AI-2E) (TC 2.A.86) family.</text>
</comment>
<keyword evidence="5 8" id="KW-0812">Transmembrane</keyword>
<feature type="transmembrane region" description="Helical" evidence="8">
    <location>
        <begin position="297"/>
        <end position="315"/>
    </location>
</feature>
<evidence type="ECO:0000256" key="1">
    <source>
        <dbReference type="ARBA" id="ARBA00004651"/>
    </source>
</evidence>
<dbReference type="GO" id="GO:0055085">
    <property type="term" value="P:transmembrane transport"/>
    <property type="evidence" value="ECO:0007669"/>
    <property type="project" value="TreeGrafter"/>
</dbReference>
<feature type="transmembrane region" description="Helical" evidence="8">
    <location>
        <begin position="34"/>
        <end position="54"/>
    </location>
</feature>
<evidence type="ECO:0000256" key="4">
    <source>
        <dbReference type="ARBA" id="ARBA00022475"/>
    </source>
</evidence>
<dbReference type="PANTHER" id="PTHR21716">
    <property type="entry name" value="TRANSMEMBRANE PROTEIN"/>
    <property type="match status" value="1"/>
</dbReference>
<feature type="transmembrane region" description="Helical" evidence="8">
    <location>
        <begin position="147"/>
        <end position="173"/>
    </location>
</feature>
<organism evidence="9 10">
    <name type="scientific">Okibacterium fritillariae</name>
    <dbReference type="NCBI Taxonomy" id="123320"/>
    <lineage>
        <taxon>Bacteria</taxon>
        <taxon>Bacillati</taxon>
        <taxon>Actinomycetota</taxon>
        <taxon>Actinomycetes</taxon>
        <taxon>Micrococcales</taxon>
        <taxon>Microbacteriaceae</taxon>
        <taxon>Okibacterium</taxon>
    </lineage>
</organism>
<evidence type="ECO:0000256" key="3">
    <source>
        <dbReference type="ARBA" id="ARBA00022448"/>
    </source>
</evidence>
<feature type="transmembrane region" description="Helical" evidence="8">
    <location>
        <begin position="258"/>
        <end position="285"/>
    </location>
</feature>
<sequence length="350" mass="36896">MKIQNPFRFGLVATLGVGLGLLIITSIISLQTILIYIGAALFIALGLEPIVGWLEKKHLPRWSAVLIVVLGVVVLVAGLVWMLVPIIAEQITKLVKLVPTIQQQIGDLSLVEYIKAQFPWVPVDNIIGEVGKFFSDVNSVANLTGGLLAFVVGVGSALFGVLIVLILTLYFTASLPSMKRGMYQLVPASKRANFADLSEQITSSVGRYVIGQASTAAINGVLSFIFLSIIQAPFPAVLAVVAFSFSLIPLVGTLTGSIIITLTCLIPGLGGVSTAIVAAIYYLVYMQIEAYVLSPRIMSRAVAVPGAVVVIAALAGGSLLGLLGALIAIPTAASILLIIKQVLIPRQNEL</sequence>
<feature type="transmembrane region" description="Helical" evidence="8">
    <location>
        <begin position="224"/>
        <end position="252"/>
    </location>
</feature>
<keyword evidence="3" id="KW-0813">Transport</keyword>
<evidence type="ECO:0000256" key="7">
    <source>
        <dbReference type="ARBA" id="ARBA00023136"/>
    </source>
</evidence>
<dbReference type="InterPro" id="IPR002549">
    <property type="entry name" value="AI-2E-like"/>
</dbReference>
<evidence type="ECO:0000313" key="9">
    <source>
        <dbReference type="EMBL" id="SKC47352.1"/>
    </source>
</evidence>
<feature type="transmembrane region" description="Helical" evidence="8">
    <location>
        <begin position="7"/>
        <end position="28"/>
    </location>
</feature>
<gene>
    <name evidence="9" type="ORF">SAMN06309945_1303</name>
</gene>
<protein>
    <submittedName>
        <fullName evidence="9">Predicted PurR-regulated permease PerM</fullName>
    </submittedName>
</protein>
<evidence type="ECO:0000256" key="6">
    <source>
        <dbReference type="ARBA" id="ARBA00022989"/>
    </source>
</evidence>
<dbReference type="OrthoDB" id="4016357at2"/>
<accession>A0A1T5J7V2</accession>
<keyword evidence="7 8" id="KW-0472">Membrane</keyword>
<dbReference type="GO" id="GO:0005886">
    <property type="term" value="C:plasma membrane"/>
    <property type="evidence" value="ECO:0007669"/>
    <property type="project" value="UniProtKB-SubCell"/>
</dbReference>
<dbReference type="Proteomes" id="UP000190857">
    <property type="component" value="Unassembled WGS sequence"/>
</dbReference>
<evidence type="ECO:0000256" key="2">
    <source>
        <dbReference type="ARBA" id="ARBA00009773"/>
    </source>
</evidence>
<keyword evidence="6 8" id="KW-1133">Transmembrane helix</keyword>
<dbReference type="STRING" id="123320.SAMN06309945_1303"/>
<dbReference type="EMBL" id="FUZP01000001">
    <property type="protein sequence ID" value="SKC47352.1"/>
    <property type="molecule type" value="Genomic_DNA"/>
</dbReference>
<feature type="transmembrane region" description="Helical" evidence="8">
    <location>
        <begin position="66"/>
        <end position="88"/>
    </location>
</feature>
<comment type="subcellular location">
    <subcellularLocation>
        <location evidence="1">Cell membrane</location>
        <topology evidence="1">Multi-pass membrane protein</topology>
    </subcellularLocation>
</comment>
<evidence type="ECO:0000256" key="8">
    <source>
        <dbReference type="SAM" id="Phobius"/>
    </source>
</evidence>